<sequence>MALFMSETLIVSLIHQTSLSAKRFSGISACAAKSSLGIHLFIWCLQCFGRNFPHCVVFALFL</sequence>
<dbReference type="WBParaSite" id="PgR030_g112_t03">
    <property type="protein sequence ID" value="PgR030_g112_t03"/>
    <property type="gene ID" value="PgR030_g112"/>
</dbReference>
<reference evidence="2" key="1">
    <citation type="submission" date="2022-11" db="UniProtKB">
        <authorList>
            <consortium name="WormBaseParasite"/>
        </authorList>
    </citation>
    <scope>IDENTIFICATION</scope>
</reference>
<dbReference type="AlphaFoldDB" id="A0A915B8X5"/>
<evidence type="ECO:0000313" key="1">
    <source>
        <dbReference type="Proteomes" id="UP000887569"/>
    </source>
</evidence>
<dbReference type="Proteomes" id="UP000887569">
    <property type="component" value="Unplaced"/>
</dbReference>
<name>A0A915B8X5_PARUN</name>
<organism evidence="1 2">
    <name type="scientific">Parascaris univalens</name>
    <name type="common">Nematode worm</name>
    <dbReference type="NCBI Taxonomy" id="6257"/>
    <lineage>
        <taxon>Eukaryota</taxon>
        <taxon>Metazoa</taxon>
        <taxon>Ecdysozoa</taxon>
        <taxon>Nematoda</taxon>
        <taxon>Chromadorea</taxon>
        <taxon>Rhabditida</taxon>
        <taxon>Spirurina</taxon>
        <taxon>Ascaridomorpha</taxon>
        <taxon>Ascaridoidea</taxon>
        <taxon>Ascarididae</taxon>
        <taxon>Parascaris</taxon>
    </lineage>
</organism>
<evidence type="ECO:0000313" key="2">
    <source>
        <dbReference type="WBParaSite" id="PgR030_g112_t03"/>
    </source>
</evidence>
<keyword evidence="1" id="KW-1185">Reference proteome</keyword>
<accession>A0A915B8X5</accession>
<protein>
    <submittedName>
        <fullName evidence="2">Uncharacterized protein</fullName>
    </submittedName>
</protein>
<proteinExistence type="predicted"/>